<dbReference type="GO" id="GO:0006412">
    <property type="term" value="P:translation"/>
    <property type="evidence" value="ECO:0007669"/>
    <property type="project" value="InterPro"/>
</dbReference>
<dbReference type="NCBIfam" id="TIGR01071">
    <property type="entry name" value="rplO_bact"/>
    <property type="match status" value="1"/>
</dbReference>
<feature type="compositionally biased region" description="Basic residues" evidence="4">
    <location>
        <begin position="48"/>
        <end position="63"/>
    </location>
</feature>
<dbReference type="HAMAP" id="MF_01341">
    <property type="entry name" value="Ribosomal_uL15"/>
    <property type="match status" value="1"/>
</dbReference>
<dbReference type="Proteomes" id="UP001489004">
    <property type="component" value="Unassembled WGS sequence"/>
</dbReference>
<evidence type="ECO:0000256" key="1">
    <source>
        <dbReference type="ARBA" id="ARBA00007320"/>
    </source>
</evidence>
<dbReference type="GO" id="GO:0003735">
    <property type="term" value="F:structural constituent of ribosome"/>
    <property type="evidence" value="ECO:0007669"/>
    <property type="project" value="InterPro"/>
</dbReference>
<feature type="compositionally biased region" description="Gly residues" evidence="4">
    <location>
        <begin position="37"/>
        <end position="47"/>
    </location>
</feature>
<comment type="caution">
    <text evidence="6">The sequence shown here is derived from an EMBL/GenBank/DDBJ whole genome shotgun (WGS) entry which is preliminary data.</text>
</comment>
<accession>A0AAW1PDU4</accession>
<evidence type="ECO:0000259" key="5">
    <source>
        <dbReference type="Pfam" id="PF00828"/>
    </source>
</evidence>
<dbReference type="InterPro" id="IPR036227">
    <property type="entry name" value="Ribosomal_uL15/eL18_sf"/>
</dbReference>
<sequence>MAGRCFHSSAAQHAEFITLNNLSDNPGATHQPKRLGRGIGSGLGKTSGRGHKGQKARTGRKVKPGFEGGQTPLRLRVPKRGFHNPHRVVWAPLNLYRLRERIAEGRLDPGQVITMKALRDAHAIGKKIDHGVKLLAQGAETFDIPVHIEVSQASERAKAAIEKAGGSVTTVYYNKLGLRALLKPEAFEGKGRLIPKPARAPVKLASRFDRLGVLPPVLTVPTPVGSTSVPAQQ</sequence>
<evidence type="ECO:0000256" key="3">
    <source>
        <dbReference type="ARBA" id="ARBA00023274"/>
    </source>
</evidence>
<dbReference type="PANTHER" id="PTHR12934">
    <property type="entry name" value="50S RIBOSOMAL PROTEIN L15"/>
    <property type="match status" value="1"/>
</dbReference>
<evidence type="ECO:0000256" key="2">
    <source>
        <dbReference type="ARBA" id="ARBA00022980"/>
    </source>
</evidence>
<organism evidence="6 7">
    <name type="scientific">[Myrmecia] bisecta</name>
    <dbReference type="NCBI Taxonomy" id="41462"/>
    <lineage>
        <taxon>Eukaryota</taxon>
        <taxon>Viridiplantae</taxon>
        <taxon>Chlorophyta</taxon>
        <taxon>core chlorophytes</taxon>
        <taxon>Trebouxiophyceae</taxon>
        <taxon>Trebouxiales</taxon>
        <taxon>Trebouxiaceae</taxon>
        <taxon>Myrmecia</taxon>
    </lineage>
</organism>
<feature type="domain" description="Large ribosomal subunit protein uL15/eL18" evidence="5">
    <location>
        <begin position="92"/>
        <end position="169"/>
    </location>
</feature>
<feature type="region of interest" description="Disordered" evidence="4">
    <location>
        <begin position="21"/>
        <end position="77"/>
    </location>
</feature>
<dbReference type="PANTHER" id="PTHR12934:SF11">
    <property type="entry name" value="LARGE RIBOSOMAL SUBUNIT PROTEIN UL15M"/>
    <property type="match status" value="1"/>
</dbReference>
<dbReference type="Pfam" id="PF00828">
    <property type="entry name" value="Ribosomal_L27A"/>
    <property type="match status" value="1"/>
</dbReference>
<dbReference type="AlphaFoldDB" id="A0AAW1PDU4"/>
<evidence type="ECO:0000256" key="4">
    <source>
        <dbReference type="SAM" id="MobiDB-lite"/>
    </source>
</evidence>
<keyword evidence="7" id="KW-1185">Reference proteome</keyword>
<evidence type="ECO:0000313" key="6">
    <source>
        <dbReference type="EMBL" id="KAK9806273.1"/>
    </source>
</evidence>
<keyword evidence="2" id="KW-0689">Ribosomal protein</keyword>
<dbReference type="Gene3D" id="3.100.10.10">
    <property type="match status" value="1"/>
</dbReference>
<dbReference type="InterPro" id="IPR021131">
    <property type="entry name" value="Ribosomal_uL15/eL18"/>
</dbReference>
<evidence type="ECO:0000313" key="7">
    <source>
        <dbReference type="Proteomes" id="UP001489004"/>
    </source>
</evidence>
<dbReference type="InterPro" id="IPR005749">
    <property type="entry name" value="Ribosomal_uL15_bac-type"/>
</dbReference>
<dbReference type="EMBL" id="JALJOR010000014">
    <property type="protein sequence ID" value="KAK9806273.1"/>
    <property type="molecule type" value="Genomic_DNA"/>
</dbReference>
<proteinExistence type="inferred from homology"/>
<protein>
    <recommendedName>
        <fullName evidence="5">Large ribosomal subunit protein uL15/eL18 domain-containing protein</fullName>
    </recommendedName>
</protein>
<reference evidence="6 7" key="1">
    <citation type="journal article" date="2024" name="Nat. Commun.">
        <title>Phylogenomics reveals the evolutionary origins of lichenization in chlorophyte algae.</title>
        <authorList>
            <person name="Puginier C."/>
            <person name="Libourel C."/>
            <person name="Otte J."/>
            <person name="Skaloud P."/>
            <person name="Haon M."/>
            <person name="Grisel S."/>
            <person name="Petersen M."/>
            <person name="Berrin J.G."/>
            <person name="Delaux P.M."/>
            <person name="Dal Grande F."/>
            <person name="Keller J."/>
        </authorList>
    </citation>
    <scope>NUCLEOTIDE SEQUENCE [LARGE SCALE GENOMIC DNA]</scope>
    <source>
        <strain evidence="6 7">SAG 2043</strain>
    </source>
</reference>
<comment type="similarity">
    <text evidence="1">Belongs to the universal ribosomal protein uL15 family.</text>
</comment>
<gene>
    <name evidence="6" type="ORF">WJX72_008027</name>
</gene>
<dbReference type="InterPro" id="IPR030878">
    <property type="entry name" value="Ribosomal_uL15"/>
</dbReference>
<name>A0AAW1PDU4_9CHLO</name>
<dbReference type="SUPFAM" id="SSF52080">
    <property type="entry name" value="Ribosomal proteins L15p and L18e"/>
    <property type="match status" value="1"/>
</dbReference>
<keyword evidence="3" id="KW-0687">Ribonucleoprotein</keyword>
<dbReference type="GO" id="GO:0005762">
    <property type="term" value="C:mitochondrial large ribosomal subunit"/>
    <property type="evidence" value="ECO:0007669"/>
    <property type="project" value="TreeGrafter"/>
</dbReference>